<accession>A0A6H1U8A1</accession>
<dbReference type="GO" id="GO:0003991">
    <property type="term" value="F:acetylglutamate kinase activity"/>
    <property type="evidence" value="ECO:0007669"/>
    <property type="project" value="UniProtKB-UniRule"/>
</dbReference>
<dbReference type="PIRSF" id="PIRSF000728">
    <property type="entry name" value="NAGK"/>
    <property type="match status" value="1"/>
</dbReference>
<dbReference type="PRINTS" id="PR00474">
    <property type="entry name" value="GLU5KINASE"/>
</dbReference>
<dbReference type="InterPro" id="IPR001057">
    <property type="entry name" value="Glu/AcGlu_kinase"/>
</dbReference>
<dbReference type="RefSeq" id="YP_009774010.1">
    <property type="nucleotide sequence ID" value="NC_047434.1"/>
</dbReference>
<feature type="binding site" evidence="8">
    <location>
        <position position="179"/>
    </location>
    <ligand>
        <name>substrate</name>
    </ligand>
</feature>
<keyword evidence="6 8" id="KW-0418">Kinase</keyword>
<dbReference type="InterPro" id="IPR004662">
    <property type="entry name" value="AcgluKinase_fam"/>
</dbReference>
<feature type="binding site" evidence="8">
    <location>
        <position position="86"/>
    </location>
    <ligand>
        <name>substrate</name>
    </ligand>
</feature>
<keyword evidence="4 8" id="KW-0808">Transferase</keyword>
<evidence type="ECO:0000259" key="9">
    <source>
        <dbReference type="Pfam" id="PF00696"/>
    </source>
</evidence>
<dbReference type="UniPathway" id="UPA00068">
    <property type="reaction ID" value="UER00107"/>
</dbReference>
<feature type="site" description="Transition state stabilizer" evidence="8">
    <location>
        <position position="29"/>
    </location>
</feature>
<gene>
    <name evidence="8 10" type="primary">argB</name>
</gene>
<keyword evidence="5 8" id="KW-0547">Nucleotide-binding</keyword>
<dbReference type="InterPro" id="IPR036393">
    <property type="entry name" value="AceGlu_kinase-like_sf"/>
</dbReference>
<dbReference type="HAMAP" id="MF_00082">
    <property type="entry name" value="ArgB"/>
    <property type="match status" value="1"/>
</dbReference>
<keyword evidence="10" id="KW-0934">Plastid</keyword>
<evidence type="ECO:0000256" key="1">
    <source>
        <dbReference type="ARBA" id="ARBA00004828"/>
    </source>
</evidence>
<organism evidence="10">
    <name type="scientific">Caulacanthus okamurae</name>
    <dbReference type="NCBI Taxonomy" id="152008"/>
    <lineage>
        <taxon>Eukaryota</taxon>
        <taxon>Rhodophyta</taxon>
        <taxon>Florideophyceae</taxon>
        <taxon>Rhodymeniophycidae</taxon>
        <taxon>Gigartinales</taxon>
        <taxon>Caulacanthaceae</taxon>
        <taxon>Caulacanthus</taxon>
    </lineage>
</organism>
<comment type="catalytic activity">
    <reaction evidence="8">
        <text>N-acetyl-L-glutamate + ATP = N-acetyl-L-glutamyl 5-phosphate + ADP</text>
        <dbReference type="Rhea" id="RHEA:14629"/>
        <dbReference type="ChEBI" id="CHEBI:30616"/>
        <dbReference type="ChEBI" id="CHEBI:44337"/>
        <dbReference type="ChEBI" id="CHEBI:57936"/>
        <dbReference type="ChEBI" id="CHEBI:456216"/>
        <dbReference type="EC" id="2.7.2.8"/>
    </reaction>
</comment>
<comment type="function">
    <text evidence="8">Catalyzes the ATP-dependent phosphorylation of N-acetyl-L-glutamate.</text>
</comment>
<geneLocation type="chloroplast" evidence="10"/>
<evidence type="ECO:0000256" key="7">
    <source>
        <dbReference type="ARBA" id="ARBA00022840"/>
    </source>
</evidence>
<keyword evidence="7 8" id="KW-0067">ATP-binding</keyword>
<feature type="domain" description="Aspartate/glutamate/uridylate kinase" evidence="9">
    <location>
        <begin position="24"/>
        <end position="261"/>
    </location>
</feature>
<dbReference type="EMBL" id="MT193838">
    <property type="protein sequence ID" value="QIZ74627.1"/>
    <property type="molecule type" value="Genomic_DNA"/>
</dbReference>
<reference evidence="10" key="1">
    <citation type="submission" date="2020-03" db="EMBL/GenBank/DDBJ databases">
        <title>Complete organellar genome analysis of the invasive marine red alga Caulacanthus okamurae (Caulacanthaceae, Rhodophyta) from Moss Landing, California, USA.</title>
        <authorList>
            <person name="Hughey J.R."/>
        </authorList>
    </citation>
    <scope>NUCLEOTIDE SEQUENCE</scope>
</reference>
<dbReference type="GO" id="GO:0042450">
    <property type="term" value="P:L-arginine biosynthetic process via ornithine"/>
    <property type="evidence" value="ECO:0007669"/>
    <property type="project" value="UniProtKB-UniRule"/>
</dbReference>
<comment type="pathway">
    <text evidence="1 8">Amino-acid biosynthesis; L-arginine biosynthesis; N(2)-acetyl-L-ornithine from L-glutamate: step 2/4.</text>
</comment>
<evidence type="ECO:0000256" key="2">
    <source>
        <dbReference type="ARBA" id="ARBA00022571"/>
    </source>
</evidence>
<feature type="site" description="Transition state stabilizer" evidence="8">
    <location>
        <position position="242"/>
    </location>
</feature>
<evidence type="ECO:0000256" key="6">
    <source>
        <dbReference type="ARBA" id="ARBA00022777"/>
    </source>
</evidence>
<keyword evidence="2 8" id="KW-0055">Arginine biosynthesis</keyword>
<sequence length="284" mass="31327">MQNSFKYIESIIQVIPFIQKYSGKVIVIKYGGSVMQNEKLKRSVIEDIILLYSVGIKLILVHGGGPIINQWLVKCNIEPKFHNGIRITDYETMEIVEMVLVGKVNKELVGLLNKNYNCAVGLSGKDANLFSASSLLNLQNDFAGKIDLINREFLNLLLNSNYIPVIASVASSNYGKTYNINADTVAGAIAKSLRAEKLILLTDAPGIMHDLNDIRTLEKSLNISQVSQLKQKKIISGGMIPKVDCCIDALRSDVKSAHIIDGRLNHSLLLEVLTSQRVGSMLTL</sequence>
<proteinExistence type="inferred from homology"/>
<dbReference type="Gene3D" id="3.40.1160.10">
    <property type="entry name" value="Acetylglutamate kinase-like"/>
    <property type="match status" value="1"/>
</dbReference>
<keyword evidence="3 8" id="KW-0028">Amino-acid biosynthesis</keyword>
<dbReference type="InterPro" id="IPR001048">
    <property type="entry name" value="Asp/Glu/Uridylate_kinase"/>
</dbReference>
<dbReference type="InterPro" id="IPR037528">
    <property type="entry name" value="ArgB"/>
</dbReference>
<evidence type="ECO:0000256" key="8">
    <source>
        <dbReference type="HAMAP-Rule" id="MF_00082"/>
    </source>
</evidence>
<evidence type="ECO:0000256" key="3">
    <source>
        <dbReference type="ARBA" id="ARBA00022605"/>
    </source>
</evidence>
<dbReference type="AlphaFoldDB" id="A0A6H1U8A1"/>
<dbReference type="EC" id="2.7.2.8" evidence="8"/>
<dbReference type="FunFam" id="3.40.1160.10:FF:000004">
    <property type="entry name" value="Acetylglutamate kinase"/>
    <property type="match status" value="1"/>
</dbReference>
<dbReference type="PANTHER" id="PTHR23342:SF0">
    <property type="entry name" value="N-ACETYLGLUTAMATE SYNTHASE, MITOCHONDRIAL"/>
    <property type="match status" value="1"/>
</dbReference>
<comment type="similarity">
    <text evidence="8">Belongs to the acetylglutamate kinase family. ArgB subfamily.</text>
</comment>
<dbReference type="PANTHER" id="PTHR23342">
    <property type="entry name" value="N-ACETYLGLUTAMATE SYNTHASE"/>
    <property type="match status" value="1"/>
</dbReference>
<evidence type="ECO:0000256" key="5">
    <source>
        <dbReference type="ARBA" id="ARBA00022741"/>
    </source>
</evidence>
<comment type="subcellular location">
    <subcellularLocation>
        <location evidence="8">Plastid</location>
        <location evidence="8">Chloroplast</location>
    </subcellularLocation>
</comment>
<dbReference type="InterPro" id="IPR041727">
    <property type="entry name" value="NAGK-C"/>
</dbReference>
<dbReference type="GeneID" id="54615617"/>
<keyword evidence="10" id="KW-0150">Chloroplast</keyword>
<dbReference type="Pfam" id="PF00696">
    <property type="entry name" value="AA_kinase"/>
    <property type="match status" value="1"/>
</dbReference>
<name>A0A6H1U8A1_9FLOR</name>
<dbReference type="GO" id="GO:0005524">
    <property type="term" value="F:ATP binding"/>
    <property type="evidence" value="ECO:0007669"/>
    <property type="project" value="UniProtKB-UniRule"/>
</dbReference>
<evidence type="ECO:0000256" key="4">
    <source>
        <dbReference type="ARBA" id="ARBA00022679"/>
    </source>
</evidence>
<dbReference type="NCBIfam" id="TIGR00761">
    <property type="entry name" value="argB"/>
    <property type="match status" value="1"/>
</dbReference>
<dbReference type="CDD" id="cd04250">
    <property type="entry name" value="AAK_NAGK-C"/>
    <property type="match status" value="1"/>
</dbReference>
<feature type="binding site" evidence="8">
    <location>
        <begin position="64"/>
        <end position="65"/>
    </location>
    <ligand>
        <name>substrate</name>
    </ligand>
</feature>
<dbReference type="SUPFAM" id="SSF53633">
    <property type="entry name" value="Carbamate kinase-like"/>
    <property type="match status" value="1"/>
</dbReference>
<evidence type="ECO:0000313" key="10">
    <source>
        <dbReference type="EMBL" id="QIZ74627.1"/>
    </source>
</evidence>
<protein>
    <recommendedName>
        <fullName evidence="8">Acetylglutamate kinase</fullName>
        <ecNumber evidence="8">2.7.2.8</ecNumber>
    </recommendedName>
    <alternativeName>
        <fullName evidence="8">N-acetyl-L-glutamate 5-phosphotransferase</fullName>
    </alternativeName>
    <alternativeName>
        <fullName evidence="8">NAG kinase</fullName>
        <shortName evidence="8">NAGK</shortName>
    </alternativeName>
</protein>
<dbReference type="GO" id="GO:0009507">
    <property type="term" value="C:chloroplast"/>
    <property type="evidence" value="ECO:0007669"/>
    <property type="project" value="UniProtKB-SubCell"/>
</dbReference>